<dbReference type="AlphaFoldDB" id="A0A5P1F251"/>
<feature type="compositionally biased region" description="Basic and acidic residues" evidence="5">
    <location>
        <begin position="219"/>
        <end position="229"/>
    </location>
</feature>
<organism evidence="7 8">
    <name type="scientific">Asparagus officinalis</name>
    <name type="common">Garden asparagus</name>
    <dbReference type="NCBI Taxonomy" id="4686"/>
    <lineage>
        <taxon>Eukaryota</taxon>
        <taxon>Viridiplantae</taxon>
        <taxon>Streptophyta</taxon>
        <taxon>Embryophyta</taxon>
        <taxon>Tracheophyta</taxon>
        <taxon>Spermatophyta</taxon>
        <taxon>Magnoliopsida</taxon>
        <taxon>Liliopsida</taxon>
        <taxon>Asparagales</taxon>
        <taxon>Asparagaceae</taxon>
        <taxon>Asparagoideae</taxon>
        <taxon>Asparagus</taxon>
    </lineage>
</organism>
<dbReference type="PROSITE" id="PS51005">
    <property type="entry name" value="NAC"/>
    <property type="match status" value="1"/>
</dbReference>
<evidence type="ECO:0000256" key="3">
    <source>
        <dbReference type="ARBA" id="ARBA00023163"/>
    </source>
</evidence>
<proteinExistence type="predicted"/>
<evidence type="ECO:0000313" key="8">
    <source>
        <dbReference type="Proteomes" id="UP000243459"/>
    </source>
</evidence>
<dbReference type="InterPro" id="IPR003441">
    <property type="entry name" value="NAC-dom"/>
</dbReference>
<dbReference type="PANTHER" id="PTHR31719:SF94">
    <property type="entry name" value="PROTEIN ATAF2"/>
    <property type="match status" value="1"/>
</dbReference>
<gene>
    <name evidence="7" type="ORF">A4U43_C04F1470</name>
</gene>
<dbReference type="Proteomes" id="UP000243459">
    <property type="component" value="Chromosome 4"/>
</dbReference>
<evidence type="ECO:0000256" key="5">
    <source>
        <dbReference type="SAM" id="MobiDB-lite"/>
    </source>
</evidence>
<evidence type="ECO:0000259" key="6">
    <source>
        <dbReference type="PROSITE" id="PS51005"/>
    </source>
</evidence>
<dbReference type="GO" id="GO:0006355">
    <property type="term" value="P:regulation of DNA-templated transcription"/>
    <property type="evidence" value="ECO:0007669"/>
    <property type="project" value="InterPro"/>
</dbReference>
<evidence type="ECO:0000256" key="4">
    <source>
        <dbReference type="ARBA" id="ARBA00023242"/>
    </source>
</evidence>
<keyword evidence="3" id="KW-0804">Transcription</keyword>
<accession>A0A5P1F251</accession>
<dbReference type="PANTHER" id="PTHR31719">
    <property type="entry name" value="NAC TRANSCRIPTION FACTOR 56"/>
    <property type="match status" value="1"/>
</dbReference>
<protein>
    <recommendedName>
        <fullName evidence="6">NAC domain-containing protein</fullName>
    </recommendedName>
</protein>
<dbReference type="Gramene" id="ONK70781">
    <property type="protein sequence ID" value="ONK70781"/>
    <property type="gene ID" value="A4U43_C04F1470"/>
</dbReference>
<dbReference type="SUPFAM" id="SSF101941">
    <property type="entry name" value="NAC domain"/>
    <property type="match status" value="1"/>
</dbReference>
<evidence type="ECO:0000256" key="1">
    <source>
        <dbReference type="ARBA" id="ARBA00023015"/>
    </source>
</evidence>
<dbReference type="Gene3D" id="2.170.150.80">
    <property type="entry name" value="NAC domain"/>
    <property type="match status" value="1"/>
</dbReference>
<keyword evidence="8" id="KW-1185">Reference proteome</keyword>
<evidence type="ECO:0000313" key="7">
    <source>
        <dbReference type="EMBL" id="ONK70781.1"/>
    </source>
</evidence>
<reference evidence="8" key="1">
    <citation type="journal article" date="2017" name="Nat. Commun.">
        <title>The asparagus genome sheds light on the origin and evolution of a young Y chromosome.</title>
        <authorList>
            <person name="Harkess A."/>
            <person name="Zhou J."/>
            <person name="Xu C."/>
            <person name="Bowers J.E."/>
            <person name="Van der Hulst R."/>
            <person name="Ayyampalayam S."/>
            <person name="Mercati F."/>
            <person name="Riccardi P."/>
            <person name="McKain M.R."/>
            <person name="Kakrana A."/>
            <person name="Tang H."/>
            <person name="Ray J."/>
            <person name="Groenendijk J."/>
            <person name="Arikit S."/>
            <person name="Mathioni S.M."/>
            <person name="Nakano M."/>
            <person name="Shan H."/>
            <person name="Telgmann-Rauber A."/>
            <person name="Kanno A."/>
            <person name="Yue Z."/>
            <person name="Chen H."/>
            <person name="Li W."/>
            <person name="Chen Y."/>
            <person name="Xu X."/>
            <person name="Zhang Y."/>
            <person name="Luo S."/>
            <person name="Chen H."/>
            <person name="Gao J."/>
            <person name="Mao Z."/>
            <person name="Pires J.C."/>
            <person name="Luo M."/>
            <person name="Kudrna D."/>
            <person name="Wing R.A."/>
            <person name="Meyers B.C."/>
            <person name="Yi K."/>
            <person name="Kong H."/>
            <person name="Lavrijsen P."/>
            <person name="Sunseri F."/>
            <person name="Falavigna A."/>
            <person name="Ye Y."/>
            <person name="Leebens-Mack J.H."/>
            <person name="Chen G."/>
        </authorList>
    </citation>
    <scope>NUCLEOTIDE SEQUENCE [LARGE SCALE GENOMIC DNA]</scope>
    <source>
        <strain evidence="8">cv. DH0086</strain>
    </source>
</reference>
<keyword evidence="2" id="KW-0238">DNA-binding</keyword>
<dbReference type="GO" id="GO:0003677">
    <property type="term" value="F:DNA binding"/>
    <property type="evidence" value="ECO:0007669"/>
    <property type="project" value="UniProtKB-KW"/>
</dbReference>
<dbReference type="InterPro" id="IPR036093">
    <property type="entry name" value="NAC_dom_sf"/>
</dbReference>
<name>A0A5P1F251_ASPOF</name>
<keyword evidence="1" id="KW-0805">Transcription regulation</keyword>
<feature type="region of interest" description="Disordered" evidence="5">
    <location>
        <begin position="202"/>
        <end position="248"/>
    </location>
</feature>
<keyword evidence="4" id="KW-0539">Nucleus</keyword>
<feature type="domain" description="NAC" evidence="6">
    <location>
        <begin position="27"/>
        <end position="188"/>
    </location>
</feature>
<sequence>MANQEDRFLSPLAISFDGEEEREPERLPVGFKFRPTDEELIQDYLRPKVLGGELPCEGIIVDTNIYHHDPTQLAETYADHEKSWYFFTPRNRKYEKGSRPDRAASGGFWKATAADIAIEKKEGDRKIKLGDKTALGFWETKKSRVRSIDRGTKTEWLMYEYKIEESKQPIKNGHMLLDDYVLSKIYRSCRKGWKKAAPVAVNPDNLQEQIQQPNKRARHQPEPERKPEPNFDPTQIQPVPDNLFLPNPETVQDENAYMFQNQSLQTALWNPNQPPDPLDHNFASSSDDNFFPDLPDFDFPLDFDQHEPANYQSNSPLPQGYNGESSIQPGMANFNVGVHGQDFQQLQINNYGVANFNIGVHGQNSQQLQYNYGDIHSPAQFLATQNSEAIENGPQKFTGPIRLNLQKVAEAALNNNKTRTVVY</sequence>
<evidence type="ECO:0000256" key="2">
    <source>
        <dbReference type="ARBA" id="ARBA00023125"/>
    </source>
</evidence>
<dbReference type="EMBL" id="CM007384">
    <property type="protein sequence ID" value="ONK70781.1"/>
    <property type="molecule type" value="Genomic_DNA"/>
</dbReference>
<dbReference type="OMA" id="DQHEPAN"/>
<dbReference type="Pfam" id="PF02365">
    <property type="entry name" value="NAM"/>
    <property type="match status" value="1"/>
</dbReference>
<feature type="compositionally biased region" description="Polar residues" evidence="5">
    <location>
        <begin position="204"/>
        <end position="214"/>
    </location>
</feature>